<accession>A0A1X7FQ78</accession>
<evidence type="ECO:0000313" key="1">
    <source>
        <dbReference type="EMBL" id="SMF56675.1"/>
    </source>
</evidence>
<dbReference type="InterPro" id="IPR050228">
    <property type="entry name" value="Carboxylesterase_BioH"/>
</dbReference>
<dbReference type="Proteomes" id="UP000192903">
    <property type="component" value="Unassembled WGS sequence"/>
</dbReference>
<organism evidence="1 2">
    <name type="scientific">Xaviernesmea oryzae</name>
    <dbReference type="NCBI Taxonomy" id="464029"/>
    <lineage>
        <taxon>Bacteria</taxon>
        <taxon>Pseudomonadati</taxon>
        <taxon>Pseudomonadota</taxon>
        <taxon>Alphaproteobacteria</taxon>
        <taxon>Hyphomicrobiales</taxon>
        <taxon>Rhizobiaceae</taxon>
        <taxon>Rhizobium/Agrobacterium group</taxon>
        <taxon>Xaviernesmea</taxon>
    </lineage>
</organism>
<dbReference type="RefSeq" id="WP_085423555.1">
    <property type="nucleotide sequence ID" value="NZ_FXAF01000007.1"/>
</dbReference>
<dbReference type="EMBL" id="FXAF01000007">
    <property type="protein sequence ID" value="SMF56675.1"/>
    <property type="molecule type" value="Genomic_DNA"/>
</dbReference>
<evidence type="ECO:0008006" key="3">
    <source>
        <dbReference type="Google" id="ProtNLM"/>
    </source>
</evidence>
<proteinExistence type="predicted"/>
<protein>
    <recommendedName>
        <fullName evidence="3">Esterase</fullName>
    </recommendedName>
</protein>
<dbReference type="PANTHER" id="PTHR43194">
    <property type="entry name" value="HYDROLASE ALPHA/BETA FOLD FAMILY"/>
    <property type="match status" value="1"/>
</dbReference>
<evidence type="ECO:0000313" key="2">
    <source>
        <dbReference type="Proteomes" id="UP000192903"/>
    </source>
</evidence>
<dbReference type="Gene3D" id="3.40.50.1820">
    <property type="entry name" value="alpha/beta hydrolase"/>
    <property type="match status" value="1"/>
</dbReference>
<keyword evidence="2" id="KW-1185">Reference proteome</keyword>
<reference evidence="2" key="1">
    <citation type="submission" date="2017-04" db="EMBL/GenBank/DDBJ databases">
        <authorList>
            <person name="Varghese N."/>
            <person name="Submissions S."/>
        </authorList>
    </citation>
    <scope>NUCLEOTIDE SEQUENCE [LARGE SCALE GENOMIC DNA]</scope>
    <source>
        <strain evidence="2">B4P</strain>
    </source>
</reference>
<gene>
    <name evidence="1" type="ORF">SAMN02982989_0194</name>
</gene>
<dbReference type="OrthoDB" id="7820973at2"/>
<sequence>MSVHIKGISSFFVGEELVTLEGLSAELRYSIPGNPPRLSSPNGTHAVGQLYVQKVELVQPRAKFPLMMWHGGGLSGVTWETTPDGRTGWQDFFLRHGHNTLVSDASERGRASWPMYPEIAEAKPEHRPIDVAWHMFRFGPPGGYHRDPKKRITFDGLLFPIAFADQFLCQFVARWTDRSSDDRAQKSYDAYVQAAGPAVIIAHSQGGYYAINSASRYPDAVKALILIEPVVPIAEEFSVEQLRSIPVLMVLGDNKPANERRSNFLSKLMEVSACVEVFDLPAMGIYGNSHMIMMDRNSDAVAALIQDWIRKKDLMQ</sequence>
<dbReference type="InterPro" id="IPR029058">
    <property type="entry name" value="AB_hydrolase_fold"/>
</dbReference>
<dbReference type="AlphaFoldDB" id="A0A1X7FQ78"/>
<dbReference type="PANTHER" id="PTHR43194:SF5">
    <property type="entry name" value="PIMELOYL-[ACYL-CARRIER PROTEIN] METHYL ESTER ESTERASE"/>
    <property type="match status" value="1"/>
</dbReference>
<name>A0A1X7FQ78_9HYPH</name>
<dbReference type="SUPFAM" id="SSF53474">
    <property type="entry name" value="alpha/beta-Hydrolases"/>
    <property type="match status" value="1"/>
</dbReference>
<dbReference type="STRING" id="464029.SAMN02982989_0194"/>